<evidence type="ECO:0000313" key="3">
    <source>
        <dbReference type="EMBL" id="WAU09953.1"/>
    </source>
</evidence>
<protein>
    <recommendedName>
        <fullName evidence="2">DNA-binding phage zinc finger domain-containing protein</fullName>
    </recommendedName>
</protein>
<gene>
    <name evidence="3" type="ORF">STRNI_008238</name>
</gene>
<dbReference type="Proteomes" id="UP001210169">
    <property type="component" value="Plasmid phiDSM40276"/>
</dbReference>
<organism evidence="3 4">
    <name type="scientific">Streptomyces nigrescens</name>
    <dbReference type="NCBI Taxonomy" id="1920"/>
    <lineage>
        <taxon>Bacteria</taxon>
        <taxon>Bacillati</taxon>
        <taxon>Actinomycetota</taxon>
        <taxon>Actinomycetes</taxon>
        <taxon>Kitasatosporales</taxon>
        <taxon>Streptomycetaceae</taxon>
        <taxon>Streptomyces</taxon>
    </lineage>
</organism>
<accession>A0ABY7JFI2</accession>
<dbReference type="InterPro" id="IPR056911">
    <property type="entry name" value="Phage_Znf_bind_put"/>
</dbReference>
<geneLocation type="plasmid" evidence="3 4">
    <name>phiDSM40276</name>
</geneLocation>
<keyword evidence="4" id="KW-1185">Reference proteome</keyword>
<feature type="region of interest" description="Disordered" evidence="1">
    <location>
        <begin position="253"/>
        <end position="273"/>
    </location>
</feature>
<feature type="domain" description="DNA-binding phage zinc finger" evidence="2">
    <location>
        <begin position="170"/>
        <end position="242"/>
    </location>
</feature>
<dbReference type="EMBL" id="CP114204">
    <property type="protein sequence ID" value="WAU09953.1"/>
    <property type="molecule type" value="Genomic_DNA"/>
</dbReference>
<reference evidence="3 4" key="1">
    <citation type="submission" date="2022-12" db="EMBL/GenBank/DDBJ databases">
        <authorList>
            <person name="Ruckert C."/>
            <person name="Busche T."/>
            <person name="Kalinowski J."/>
            <person name="Wittmann C."/>
        </authorList>
    </citation>
    <scope>NUCLEOTIDE SEQUENCE [LARGE SCALE GENOMIC DNA]</scope>
    <source>
        <strain evidence="3 4">DSM 40276</strain>
        <plasmid evidence="3 4">phiDSM40276</plasmid>
    </source>
</reference>
<name>A0ABY7JFI2_STRNI</name>
<evidence type="ECO:0000313" key="4">
    <source>
        <dbReference type="Proteomes" id="UP001210169"/>
    </source>
</evidence>
<proteinExistence type="predicted"/>
<dbReference type="Pfam" id="PF24623">
    <property type="entry name" value="Phage_zn_bind_8"/>
    <property type="match status" value="1"/>
</dbReference>
<evidence type="ECO:0000256" key="1">
    <source>
        <dbReference type="SAM" id="MobiDB-lite"/>
    </source>
</evidence>
<dbReference type="RefSeq" id="WP_277413412.1">
    <property type="nucleotide sequence ID" value="NZ_CP114204.1"/>
</dbReference>
<sequence>MIDEHIAALLAYAGRLDSRVRRALADPQQSARTIADWTAALAEVPATLPDTGWDASQAVRRYYEQRAGDRSAQFRAVEPHDVLAAWAPHRGELMNRHTDPVPAADPDDPQAWREELLGTRAAVAHGHTPPAQYRAEINSTGQKRLAALMSGVGNGPRRYMPEHVARDLAPYRPARAHREAIVAEGIPDPLGVRCPHCHAQPDQPCQSGYRRNGKGRRALSGVHPSRIESLIAQLDPTDDEQAEAEQVRLARLMCQPPAPRESRARHTSGGHRR</sequence>
<evidence type="ECO:0000259" key="2">
    <source>
        <dbReference type="Pfam" id="PF24623"/>
    </source>
</evidence>
<feature type="compositionally biased region" description="Basic residues" evidence="1">
    <location>
        <begin position="263"/>
        <end position="273"/>
    </location>
</feature>
<dbReference type="GeneID" id="301337370"/>
<keyword evidence="3" id="KW-0614">Plasmid</keyword>